<dbReference type="AlphaFoldDB" id="A0ABD3BD42"/>
<dbReference type="PROSITE" id="PS51473">
    <property type="entry name" value="GNK2"/>
    <property type="match status" value="1"/>
</dbReference>
<dbReference type="CDD" id="cd23509">
    <property type="entry name" value="Gnk2-like"/>
    <property type="match status" value="1"/>
</dbReference>
<evidence type="ECO:0000256" key="4">
    <source>
        <dbReference type="ARBA" id="ARBA00022737"/>
    </source>
</evidence>
<evidence type="ECO:0000256" key="6">
    <source>
        <dbReference type="SAM" id="Phobius"/>
    </source>
</evidence>
<keyword evidence="9" id="KW-1185">Reference proteome</keyword>
<evidence type="ECO:0000259" key="7">
    <source>
        <dbReference type="PROSITE" id="PS51473"/>
    </source>
</evidence>
<keyword evidence="6" id="KW-1133">Transmembrane helix</keyword>
<dbReference type="InterPro" id="IPR002902">
    <property type="entry name" value="GNK2"/>
</dbReference>
<dbReference type="Pfam" id="PF01657">
    <property type="entry name" value="Stress-antifung"/>
    <property type="match status" value="1"/>
</dbReference>
<evidence type="ECO:0000256" key="3">
    <source>
        <dbReference type="ARBA" id="ARBA00022729"/>
    </source>
</evidence>
<dbReference type="EMBL" id="JAVIJP010000100">
    <property type="protein sequence ID" value="KAL3615305.1"/>
    <property type="molecule type" value="Genomic_DNA"/>
</dbReference>
<dbReference type="InterPro" id="IPR038408">
    <property type="entry name" value="GNK2_sf"/>
</dbReference>
<protein>
    <recommendedName>
        <fullName evidence="7">Gnk2-homologous domain-containing protein</fullName>
    </recommendedName>
</protein>
<sequence length="214" mass="24039">MGCNKLLISSSSILLFCQSLLVLIIIPIIAFSFNFTTELKHYCSSRSYDPDTSNYSLSLVYLVNNLCVNAPTNNGFWNASWAQDSNSTAYGLALCQGDLSRNDCEMCLINVTNMVVDKYCPNSRGAIILNDYCMLKYSDIDFRGQIDSKLYYFYRNATVKIQNLTNVAIELLNNLSQTAITRPDNKFFANGGQRIYTKIIGNCTVWSNAPVILM</sequence>
<reference evidence="9" key="1">
    <citation type="journal article" date="2024" name="IScience">
        <title>Strigolactones Initiate the Formation of Haustorium-like Structures in Castilleja.</title>
        <authorList>
            <person name="Buerger M."/>
            <person name="Peterson D."/>
            <person name="Chory J."/>
        </authorList>
    </citation>
    <scope>NUCLEOTIDE SEQUENCE [LARGE SCALE GENOMIC DNA]</scope>
</reference>
<feature type="domain" description="Gnk2-homologous" evidence="7">
    <location>
        <begin position="37"/>
        <end position="142"/>
    </location>
</feature>
<comment type="caution">
    <text evidence="8">The sequence shown here is derived from an EMBL/GenBank/DDBJ whole genome shotgun (WGS) entry which is preliminary data.</text>
</comment>
<keyword evidence="6" id="KW-0812">Transmembrane</keyword>
<organism evidence="8 9">
    <name type="scientific">Castilleja foliolosa</name>
    <dbReference type="NCBI Taxonomy" id="1961234"/>
    <lineage>
        <taxon>Eukaryota</taxon>
        <taxon>Viridiplantae</taxon>
        <taxon>Streptophyta</taxon>
        <taxon>Embryophyta</taxon>
        <taxon>Tracheophyta</taxon>
        <taxon>Spermatophyta</taxon>
        <taxon>Magnoliopsida</taxon>
        <taxon>eudicotyledons</taxon>
        <taxon>Gunneridae</taxon>
        <taxon>Pentapetalae</taxon>
        <taxon>asterids</taxon>
        <taxon>lamiids</taxon>
        <taxon>Lamiales</taxon>
        <taxon>Orobanchaceae</taxon>
        <taxon>Pedicularideae</taxon>
        <taxon>Castillejinae</taxon>
        <taxon>Castilleja</taxon>
    </lineage>
</organism>
<dbReference type="Gene3D" id="3.30.430.20">
    <property type="entry name" value="Gnk2 domain, C-X8-C-X2-C motif"/>
    <property type="match status" value="1"/>
</dbReference>
<keyword evidence="6" id="KW-0472">Membrane</keyword>
<name>A0ABD3BD42_9LAMI</name>
<proteinExistence type="inferred from homology"/>
<comment type="similarity">
    <text evidence="5">Belongs to the cysteine-rich repeat secretory protein family.</text>
</comment>
<evidence type="ECO:0000313" key="9">
    <source>
        <dbReference type="Proteomes" id="UP001632038"/>
    </source>
</evidence>
<evidence type="ECO:0000313" key="8">
    <source>
        <dbReference type="EMBL" id="KAL3615305.1"/>
    </source>
</evidence>
<dbReference type="PANTHER" id="PTHR32411:SF43">
    <property type="entry name" value="CYSTEINE-RICH REPEAT SECRETORY PROTEIN 38"/>
    <property type="match status" value="1"/>
</dbReference>
<accession>A0ABD3BD42</accession>
<keyword evidence="3" id="KW-0732">Signal</keyword>
<dbReference type="Proteomes" id="UP001632038">
    <property type="component" value="Unassembled WGS sequence"/>
</dbReference>
<evidence type="ECO:0000256" key="2">
    <source>
        <dbReference type="ARBA" id="ARBA00022525"/>
    </source>
</evidence>
<feature type="transmembrane region" description="Helical" evidence="6">
    <location>
        <begin position="12"/>
        <end position="33"/>
    </location>
</feature>
<evidence type="ECO:0000256" key="1">
    <source>
        <dbReference type="ARBA" id="ARBA00004613"/>
    </source>
</evidence>
<dbReference type="GO" id="GO:0005576">
    <property type="term" value="C:extracellular region"/>
    <property type="evidence" value="ECO:0007669"/>
    <property type="project" value="UniProtKB-SubCell"/>
</dbReference>
<keyword evidence="2" id="KW-0964">Secreted</keyword>
<gene>
    <name evidence="8" type="ORF">CASFOL_040966</name>
</gene>
<dbReference type="PANTHER" id="PTHR32411">
    <property type="entry name" value="CYSTEINE-RICH REPEAT SECRETORY PROTEIN 38-RELATED"/>
    <property type="match status" value="1"/>
</dbReference>
<dbReference type="InterPro" id="IPR050581">
    <property type="entry name" value="CRR_secretory_protein"/>
</dbReference>
<comment type="subcellular location">
    <subcellularLocation>
        <location evidence="1">Secreted</location>
    </subcellularLocation>
</comment>
<evidence type="ECO:0000256" key="5">
    <source>
        <dbReference type="ARBA" id="ARBA00038515"/>
    </source>
</evidence>
<keyword evidence="4" id="KW-0677">Repeat</keyword>